<gene>
    <name evidence="5" type="ORF">DD238_005485</name>
</gene>
<dbReference type="GO" id="GO:0005739">
    <property type="term" value="C:mitochondrion"/>
    <property type="evidence" value="ECO:0007669"/>
    <property type="project" value="TreeGrafter"/>
</dbReference>
<evidence type="ECO:0000256" key="4">
    <source>
        <dbReference type="ARBA" id="ARBA00022679"/>
    </source>
</evidence>
<dbReference type="Gene3D" id="3.90.1150.10">
    <property type="entry name" value="Aspartate Aminotransferase, domain 1"/>
    <property type="match status" value="1"/>
</dbReference>
<dbReference type="GO" id="GO:0030170">
    <property type="term" value="F:pyridoxal phosphate binding"/>
    <property type="evidence" value="ECO:0007669"/>
    <property type="project" value="TreeGrafter"/>
</dbReference>
<dbReference type="GO" id="GO:0009450">
    <property type="term" value="P:gamma-aminobutyric acid catabolic process"/>
    <property type="evidence" value="ECO:0007669"/>
    <property type="project" value="TreeGrafter"/>
</dbReference>
<keyword evidence="6" id="KW-1185">Reference proteome</keyword>
<name>A0A3M6VDR4_9STRA</name>
<dbReference type="STRING" id="542832.A0A3M6VDR4"/>
<comment type="similarity">
    <text evidence="2">Belongs to the class-III pyridoxal-phosphate-dependent aminotransferase family.</text>
</comment>
<evidence type="ECO:0000256" key="3">
    <source>
        <dbReference type="ARBA" id="ARBA00022576"/>
    </source>
</evidence>
<sequence length="87" mass="9485">MSSSTTFVFHNTDFAGHPLFGSPLNIASLPIGYNHPKILEAVSNKDNLAMFAQRPCCLGVFPPADWADRINDTLLEVAPRGLENVNT</sequence>
<keyword evidence="4" id="KW-0808">Transferase</keyword>
<protein>
    <submittedName>
        <fullName evidence="5">Uncharacterized protein</fullName>
    </submittedName>
</protein>
<evidence type="ECO:0000256" key="1">
    <source>
        <dbReference type="ARBA" id="ARBA00001933"/>
    </source>
</evidence>
<comment type="cofactor">
    <cofactor evidence="1">
        <name>pyridoxal 5'-phosphate</name>
        <dbReference type="ChEBI" id="CHEBI:597326"/>
    </cofactor>
</comment>
<accession>A0A3M6VDR4</accession>
<dbReference type="PANTHER" id="PTHR43206">
    <property type="entry name" value="AMINOTRANSFERASE"/>
    <property type="match status" value="1"/>
</dbReference>
<dbReference type="InterPro" id="IPR015422">
    <property type="entry name" value="PyrdxlP-dep_Trfase_small"/>
</dbReference>
<proteinExistence type="inferred from homology"/>
<dbReference type="PANTHER" id="PTHR43206:SF1">
    <property type="entry name" value="4-AMINOBUTYRATE AMINOTRANSFERASE, MITOCHONDRIAL"/>
    <property type="match status" value="1"/>
</dbReference>
<keyword evidence="3" id="KW-0032">Aminotransferase</keyword>
<evidence type="ECO:0000313" key="5">
    <source>
        <dbReference type="EMBL" id="RMX64462.1"/>
    </source>
</evidence>
<organism evidence="5 6">
    <name type="scientific">Peronospora effusa</name>
    <dbReference type="NCBI Taxonomy" id="542832"/>
    <lineage>
        <taxon>Eukaryota</taxon>
        <taxon>Sar</taxon>
        <taxon>Stramenopiles</taxon>
        <taxon>Oomycota</taxon>
        <taxon>Peronosporomycetes</taxon>
        <taxon>Peronosporales</taxon>
        <taxon>Peronosporaceae</taxon>
        <taxon>Peronospora</taxon>
    </lineage>
</organism>
<dbReference type="GO" id="GO:0008483">
    <property type="term" value="F:transaminase activity"/>
    <property type="evidence" value="ECO:0007669"/>
    <property type="project" value="UniProtKB-KW"/>
</dbReference>
<dbReference type="AlphaFoldDB" id="A0A3M6VDR4"/>
<dbReference type="EMBL" id="QLLG01000309">
    <property type="protein sequence ID" value="RMX64462.1"/>
    <property type="molecule type" value="Genomic_DNA"/>
</dbReference>
<evidence type="ECO:0000256" key="2">
    <source>
        <dbReference type="ARBA" id="ARBA00008954"/>
    </source>
</evidence>
<reference evidence="5 6" key="1">
    <citation type="submission" date="2018-06" db="EMBL/GenBank/DDBJ databases">
        <title>Comparative genomics of downy mildews reveals potential adaptations to biotrophy.</title>
        <authorList>
            <person name="Fletcher K."/>
            <person name="Klosterman S.J."/>
            <person name="Derevnina L."/>
            <person name="Martin F."/>
            <person name="Koike S."/>
            <person name="Reyes Chin-Wo S."/>
            <person name="Mou B."/>
            <person name="Michelmore R."/>
        </authorList>
    </citation>
    <scope>NUCLEOTIDE SEQUENCE [LARGE SCALE GENOMIC DNA]</scope>
    <source>
        <strain evidence="5 6">R14</strain>
    </source>
</reference>
<comment type="caution">
    <text evidence="5">The sequence shown here is derived from an EMBL/GenBank/DDBJ whole genome shotgun (WGS) entry which is preliminary data.</text>
</comment>
<dbReference type="Proteomes" id="UP000282087">
    <property type="component" value="Unassembled WGS sequence"/>
</dbReference>
<evidence type="ECO:0000313" key="6">
    <source>
        <dbReference type="Proteomes" id="UP000282087"/>
    </source>
</evidence>
<dbReference type="VEuPathDB" id="FungiDB:DD237_008316"/>
<dbReference type="Gene3D" id="3.40.640.10">
    <property type="entry name" value="Type I PLP-dependent aspartate aminotransferase-like (Major domain)"/>
    <property type="match status" value="1"/>
</dbReference>
<dbReference type="InterPro" id="IPR015421">
    <property type="entry name" value="PyrdxlP-dep_Trfase_major"/>
</dbReference>